<keyword evidence="1" id="KW-0862">Zinc</keyword>
<comment type="caution">
    <text evidence="3">The sequence shown here is derived from an EMBL/GenBank/DDBJ whole genome shotgun (WGS) entry which is preliminary data.</text>
</comment>
<accession>A0ABP1MW51</accession>
<dbReference type="EMBL" id="CAXAJV020001150">
    <property type="protein sequence ID" value="CAL7932966.1"/>
    <property type="molecule type" value="Genomic_DNA"/>
</dbReference>
<dbReference type="SMART" id="SM00355">
    <property type="entry name" value="ZnF_C2H2"/>
    <property type="match status" value="1"/>
</dbReference>
<name>A0ABP1MW51_XYLVO</name>
<dbReference type="Pfam" id="PF00078">
    <property type="entry name" value="RVT_1"/>
    <property type="match status" value="1"/>
</dbReference>
<organism evidence="3 4">
    <name type="scientific">Xylocopa violacea</name>
    <name type="common">Violet carpenter bee</name>
    <name type="synonym">Apis violacea</name>
    <dbReference type="NCBI Taxonomy" id="135666"/>
    <lineage>
        <taxon>Eukaryota</taxon>
        <taxon>Metazoa</taxon>
        <taxon>Ecdysozoa</taxon>
        <taxon>Arthropoda</taxon>
        <taxon>Hexapoda</taxon>
        <taxon>Insecta</taxon>
        <taxon>Pterygota</taxon>
        <taxon>Neoptera</taxon>
        <taxon>Endopterygota</taxon>
        <taxon>Hymenoptera</taxon>
        <taxon>Apocrita</taxon>
        <taxon>Aculeata</taxon>
        <taxon>Apoidea</taxon>
        <taxon>Anthophila</taxon>
        <taxon>Apidae</taxon>
        <taxon>Xylocopa</taxon>
        <taxon>Xylocopa</taxon>
    </lineage>
</organism>
<evidence type="ECO:0000313" key="3">
    <source>
        <dbReference type="EMBL" id="CAL7932966.1"/>
    </source>
</evidence>
<sequence>MRNTGLWPISLSCPSRTTYLLGVPLVTWCPEKGTMAKWRAANLAQAKWTYRVCSPLGSCPRAPIIAVKPKKASLGCCRSQTVAAAMVDTINQGELDPLANKTSKQMPKSANKASAPERCPSCDIELIGRTPASVSQHIRRCNAPPFQPDGYACPMCGNKYKTYAGLRQHQRRTHIDEYNKADLDLREKRTQSVRSQYTDGEIKSIAIMEASLPDRSVLMVKEIINNLSSKTGRTFDAIKKLRQKPVYKKYLAEEIKNYDAVNMSLVSCIPDEAPETQPCTMQCPKDRAQSDCPPLPGPPYLVLEPIDVPCNLISSQDVCCALRGIKDMTSSEISNIIHLILNDAPIETVSDALDKYISNIATSCSRKEKLRKKRKQYKPKGNRAKRRSYEYARLQRLYETKPCQAAEQVLFGASATPKDTPAMEEFFDHYKKVFASKDLGWKALKQNKVPEVDISHAISKAEIIANLSELRESAPGHDGIKREHLRAMPINDLYALLNIIWGTKNLPPILKINRTSLIPKSGNLNDVKQWRPITISSRIIRLLSKIIVNRLEGKIQLAHSQRGFVKTDGVMTNNTILQALIRSRRDESKPFIILSIDLAKAFDSVSITSIIDALRKKGVDNHTTSFVEIMQSHISTIEKFFKKHGFEVNINKCATLQTMSIPGTKRLVVETRPLLRINNNPVPTLGVSTQLKYLGLRYEYNGAKISSLVNLESMLDRLKKSFLKPWQKLNILHRYLIPRLHHGLQSMDVNRKKLDYVDRCIRNFVKTILHLPKTTPTAYIHAPTKSGGLGIPSLRYHIAAVYLARLERIKVRADSETRKVMMSPAIESLCVKLKRMLGGVDVTAKDNVQRFWSNQLHNSALGSGLKSMTSGISSWIYNPPKFWKGRDYIGAINLRIGLLPTKGAPYMTDTDCRNPSCSGTRETLYHILQRCPITHYDRINRHDNINKTINTALKDKNLNIESVPRFTTTNSTYIPDTIVVHNNKAYIIETTIAYESKNESLNKSHQIKKEKYNRPDLKEAVKRVYNVPEVEIMPFVVGARGCWSTANDVIIKTFHLSPRLRQLVTTASLQWGVSIHRGFMRTVWRRNRQR</sequence>
<evidence type="ECO:0000313" key="4">
    <source>
        <dbReference type="Proteomes" id="UP001642520"/>
    </source>
</evidence>
<protein>
    <recommendedName>
        <fullName evidence="2">C2H2-type domain-containing protein</fullName>
    </recommendedName>
</protein>
<keyword evidence="1" id="KW-0863">Zinc-finger</keyword>
<reference evidence="3 4" key="1">
    <citation type="submission" date="2024-08" db="EMBL/GenBank/DDBJ databases">
        <authorList>
            <person name="Will J Nash"/>
            <person name="Angela Man"/>
            <person name="Seanna McTaggart"/>
            <person name="Kendall Baker"/>
            <person name="Tom Barker"/>
            <person name="Leah Catchpole"/>
            <person name="Alex Durrant"/>
            <person name="Karim Gharbi"/>
            <person name="Naomi Irish"/>
            <person name="Gemy Kaithakottil"/>
            <person name="Debby Ku"/>
            <person name="Aaliyah Providence"/>
            <person name="Felix Shaw"/>
            <person name="David Swarbreck"/>
            <person name="Chris Watkins"/>
            <person name="Ann M. McCartney"/>
            <person name="Giulio Formenti"/>
            <person name="Alice Mouton"/>
            <person name="Noel Vella"/>
            <person name="Bjorn M von Reumont"/>
            <person name="Adriana Vella"/>
            <person name="Wilfried Haerty"/>
        </authorList>
    </citation>
    <scope>NUCLEOTIDE SEQUENCE [LARGE SCALE GENOMIC DNA]</scope>
</reference>
<dbReference type="PROSITE" id="PS50157">
    <property type="entry name" value="ZINC_FINGER_C2H2_2"/>
    <property type="match status" value="1"/>
</dbReference>
<dbReference type="PROSITE" id="PS00028">
    <property type="entry name" value="ZINC_FINGER_C2H2_1"/>
    <property type="match status" value="1"/>
</dbReference>
<dbReference type="Proteomes" id="UP001642520">
    <property type="component" value="Unassembled WGS sequence"/>
</dbReference>
<dbReference type="Gene3D" id="3.30.160.60">
    <property type="entry name" value="Classic Zinc Finger"/>
    <property type="match status" value="1"/>
</dbReference>
<dbReference type="PANTHER" id="PTHR19446">
    <property type="entry name" value="REVERSE TRANSCRIPTASES"/>
    <property type="match status" value="1"/>
</dbReference>
<dbReference type="InterPro" id="IPR000477">
    <property type="entry name" value="RT_dom"/>
</dbReference>
<keyword evidence="4" id="KW-1185">Reference proteome</keyword>
<proteinExistence type="predicted"/>
<dbReference type="SUPFAM" id="SSF56672">
    <property type="entry name" value="DNA/RNA polymerases"/>
    <property type="match status" value="1"/>
</dbReference>
<feature type="domain" description="C2H2-type" evidence="2">
    <location>
        <begin position="151"/>
        <end position="179"/>
    </location>
</feature>
<dbReference type="InterPro" id="IPR013087">
    <property type="entry name" value="Znf_C2H2_type"/>
</dbReference>
<dbReference type="InterPro" id="IPR043502">
    <property type="entry name" value="DNA/RNA_pol_sf"/>
</dbReference>
<keyword evidence="1" id="KW-0479">Metal-binding</keyword>
<gene>
    <name evidence="3" type="ORF">XYLVIOL_LOCUS207</name>
</gene>
<evidence type="ECO:0000259" key="2">
    <source>
        <dbReference type="PROSITE" id="PS50157"/>
    </source>
</evidence>
<evidence type="ECO:0000256" key="1">
    <source>
        <dbReference type="PROSITE-ProRule" id="PRU00042"/>
    </source>
</evidence>